<dbReference type="Proteomes" id="UP000694660">
    <property type="component" value="Unassembled WGS sequence"/>
</dbReference>
<gene>
    <name evidence="3" type="ORF">I8J34_02485</name>
</gene>
<comment type="similarity">
    <text evidence="1">Belongs to the YciI family.</text>
</comment>
<proteinExistence type="inferred from homology"/>
<protein>
    <recommendedName>
        <fullName evidence="2">YCII-related domain-containing protein</fullName>
    </recommendedName>
</protein>
<dbReference type="PANTHER" id="PTHR37828:SF1">
    <property type="entry name" value="YCII-RELATED DOMAIN-CONTAINING PROTEIN"/>
    <property type="match status" value="1"/>
</dbReference>
<dbReference type="RefSeq" id="WP_214359789.1">
    <property type="nucleotide sequence ID" value="NZ_JAEKFT010000002.1"/>
</dbReference>
<evidence type="ECO:0000313" key="4">
    <source>
        <dbReference type="Proteomes" id="UP000694660"/>
    </source>
</evidence>
<feature type="domain" description="YCII-related" evidence="2">
    <location>
        <begin position="1"/>
        <end position="82"/>
    </location>
</feature>
<evidence type="ECO:0000313" key="3">
    <source>
        <dbReference type="EMBL" id="MBT0960031.1"/>
    </source>
</evidence>
<organism evidence="3 4">
    <name type="scientific">Denitromonas iodatirespirans</name>
    <dbReference type="NCBI Taxonomy" id="2795389"/>
    <lineage>
        <taxon>Bacteria</taxon>
        <taxon>Pseudomonadati</taxon>
        <taxon>Pseudomonadota</taxon>
        <taxon>Betaproteobacteria</taxon>
        <taxon>Rhodocyclales</taxon>
        <taxon>Zoogloeaceae</taxon>
        <taxon>Denitromonas</taxon>
    </lineage>
</organism>
<evidence type="ECO:0000259" key="2">
    <source>
        <dbReference type="Pfam" id="PF03795"/>
    </source>
</evidence>
<dbReference type="Gene3D" id="3.30.70.1060">
    <property type="entry name" value="Dimeric alpha+beta barrel"/>
    <property type="match status" value="1"/>
</dbReference>
<evidence type="ECO:0000256" key="1">
    <source>
        <dbReference type="ARBA" id="ARBA00007689"/>
    </source>
</evidence>
<dbReference type="EMBL" id="JAEKFT010000002">
    <property type="protein sequence ID" value="MBT0960031.1"/>
    <property type="molecule type" value="Genomic_DNA"/>
</dbReference>
<dbReference type="InterPro" id="IPR011008">
    <property type="entry name" value="Dimeric_a/b-barrel"/>
</dbReference>
<name>A0A944D7N7_DENI1</name>
<dbReference type="SUPFAM" id="SSF54909">
    <property type="entry name" value="Dimeric alpha+beta barrel"/>
    <property type="match status" value="1"/>
</dbReference>
<sequence length="106" mass="11552">MLYLILLSYRVPLTEVDAHLGAHRAYLERHYRAGHFLLSGRREPRSGGVILAQADDRATVEAWVAEDPFHQAGVATSEIIAWAPSLRAEADLAEVAPQAAPVAGRP</sequence>
<dbReference type="Pfam" id="PF03795">
    <property type="entry name" value="YCII"/>
    <property type="match status" value="1"/>
</dbReference>
<dbReference type="AlphaFoldDB" id="A0A944D7N7"/>
<dbReference type="PANTHER" id="PTHR37828">
    <property type="entry name" value="GSR2449 PROTEIN"/>
    <property type="match status" value="1"/>
</dbReference>
<accession>A0A944D7N7</accession>
<comment type="caution">
    <text evidence="3">The sequence shown here is derived from an EMBL/GenBank/DDBJ whole genome shotgun (WGS) entry which is preliminary data.</text>
</comment>
<dbReference type="InterPro" id="IPR005545">
    <property type="entry name" value="YCII"/>
</dbReference>
<keyword evidence="4" id="KW-1185">Reference proteome</keyword>
<reference evidence="4" key="1">
    <citation type="journal article" date="2022" name="ISME J.">
        <title>Genetic and phylogenetic analysis of dissimilatory iodate-reducing bacteria identifies potential niches across the world's oceans.</title>
        <authorList>
            <person name="Reyes-Umana V."/>
            <person name="Henning Z."/>
            <person name="Lee K."/>
            <person name="Barnum T.P."/>
            <person name="Coates J.D."/>
        </authorList>
    </citation>
    <scope>NUCLEOTIDE SEQUENCE [LARGE SCALE GENOMIC DNA]</scope>
    <source>
        <strain evidence="4">IR12</strain>
    </source>
</reference>